<organism evidence="1 2">
    <name type="scientific">Racocetra persica</name>
    <dbReference type="NCBI Taxonomy" id="160502"/>
    <lineage>
        <taxon>Eukaryota</taxon>
        <taxon>Fungi</taxon>
        <taxon>Fungi incertae sedis</taxon>
        <taxon>Mucoromycota</taxon>
        <taxon>Glomeromycotina</taxon>
        <taxon>Glomeromycetes</taxon>
        <taxon>Diversisporales</taxon>
        <taxon>Gigasporaceae</taxon>
        <taxon>Racocetra</taxon>
    </lineage>
</organism>
<dbReference type="Proteomes" id="UP000789920">
    <property type="component" value="Unassembled WGS sequence"/>
</dbReference>
<protein>
    <submittedName>
        <fullName evidence="1">20936_t:CDS:1</fullName>
    </submittedName>
</protein>
<gene>
    <name evidence="1" type="ORF">RPERSI_LOCUS31531</name>
</gene>
<accession>A0ACA9SI72</accession>
<dbReference type="EMBL" id="CAJVQC010127442">
    <property type="protein sequence ID" value="CAG8840689.1"/>
    <property type="molecule type" value="Genomic_DNA"/>
</dbReference>
<evidence type="ECO:0000313" key="1">
    <source>
        <dbReference type="EMBL" id="CAG8840689.1"/>
    </source>
</evidence>
<reference evidence="1" key="1">
    <citation type="submission" date="2021-06" db="EMBL/GenBank/DDBJ databases">
        <authorList>
            <person name="Kallberg Y."/>
            <person name="Tangrot J."/>
            <person name="Rosling A."/>
        </authorList>
    </citation>
    <scope>NUCLEOTIDE SEQUENCE</scope>
    <source>
        <strain evidence="1">MA461A</strain>
    </source>
</reference>
<evidence type="ECO:0000313" key="2">
    <source>
        <dbReference type="Proteomes" id="UP000789920"/>
    </source>
</evidence>
<keyword evidence="2" id="KW-1185">Reference proteome</keyword>
<feature type="non-terminal residue" evidence="1">
    <location>
        <position position="1"/>
    </location>
</feature>
<name>A0ACA9SI72_9GLOM</name>
<comment type="caution">
    <text evidence="1">The sequence shown here is derived from an EMBL/GenBank/DDBJ whole genome shotgun (WGS) entry which is preliminary data.</text>
</comment>
<proteinExistence type="predicted"/>
<sequence length="42" mass="4766">VGGRFSLDIRVPNFTNDMSYPVIIHAVRDLARCNWLTGFNLS</sequence>